<evidence type="ECO:0000313" key="1">
    <source>
        <dbReference type="EMBL" id="KAJ8672641.1"/>
    </source>
</evidence>
<dbReference type="Proteomes" id="UP001239111">
    <property type="component" value="Chromosome 3"/>
</dbReference>
<accession>A0ACC2NPV6</accession>
<proteinExistence type="predicted"/>
<dbReference type="EMBL" id="CM056743">
    <property type="protein sequence ID" value="KAJ8672641.1"/>
    <property type="molecule type" value="Genomic_DNA"/>
</dbReference>
<reference evidence="1" key="1">
    <citation type="submission" date="2023-04" db="EMBL/GenBank/DDBJ databases">
        <title>A chromosome-level genome assembly of the parasitoid wasp Eretmocerus hayati.</title>
        <authorList>
            <person name="Zhong Y."/>
            <person name="Liu S."/>
            <person name="Liu Y."/>
        </authorList>
    </citation>
    <scope>NUCLEOTIDE SEQUENCE</scope>
    <source>
        <strain evidence="1">ZJU_SS_LIU_2023</strain>
    </source>
</reference>
<evidence type="ECO:0000313" key="2">
    <source>
        <dbReference type="Proteomes" id="UP001239111"/>
    </source>
</evidence>
<gene>
    <name evidence="1" type="ORF">QAD02_003900</name>
</gene>
<keyword evidence="2" id="KW-1185">Reference proteome</keyword>
<comment type="caution">
    <text evidence="1">The sequence shown here is derived from an EMBL/GenBank/DDBJ whole genome shotgun (WGS) entry which is preliminary data.</text>
</comment>
<organism evidence="1 2">
    <name type="scientific">Eretmocerus hayati</name>
    <dbReference type="NCBI Taxonomy" id="131215"/>
    <lineage>
        <taxon>Eukaryota</taxon>
        <taxon>Metazoa</taxon>
        <taxon>Ecdysozoa</taxon>
        <taxon>Arthropoda</taxon>
        <taxon>Hexapoda</taxon>
        <taxon>Insecta</taxon>
        <taxon>Pterygota</taxon>
        <taxon>Neoptera</taxon>
        <taxon>Endopterygota</taxon>
        <taxon>Hymenoptera</taxon>
        <taxon>Apocrita</taxon>
        <taxon>Proctotrupomorpha</taxon>
        <taxon>Chalcidoidea</taxon>
        <taxon>Aphelinidae</taxon>
        <taxon>Aphelininae</taxon>
        <taxon>Eretmocerus</taxon>
    </lineage>
</organism>
<sequence>MFSLAFNFIFSILSYVLYGLFVYILFTLGVATSAHTYEVIRRAVKKKIQEDSLPYNKKGSLHEKNVIVTGGSSGIGKSVALLTAREGANVTLIARDSAKLESTLEELSKCRTHPEQRFDSLSLDVASGDVETTFARLEQKQGPCHMLICCAGTAICGKIEDTPPETLRRLLELNLVGSYRCARAVVPAMKIAKEGRIVLVGSQASLIGIFGFTAYSATKFGVRGLAESLAMELAPYNVSVTLSLPPDTDTPGFAAEEESKPIETKLMSETAGLAKPEEVAEKLLYDASDGKFFSTIGLESFMLTNLCAGMSTYSSISELVLQIALMGPFRLISAFILHSFHSIVVKCMREREKHKKSE</sequence>
<protein>
    <submittedName>
        <fullName evidence="1">Uncharacterized protein</fullName>
    </submittedName>
</protein>
<name>A0ACC2NPV6_9HYME</name>